<dbReference type="PATRIC" id="fig|1204725.3.peg.2511"/>
<comment type="caution">
    <text evidence="1">The sequence shown here is derived from an EMBL/GenBank/DDBJ whole genome shotgun (WGS) entry which is preliminary data.</text>
</comment>
<accession>K2R8Q1</accession>
<name>K2R8Q1_METFP</name>
<reference evidence="1 2" key="1">
    <citation type="journal article" date="2012" name="J. Bacteriol.">
        <title>Draft genome sequence of Methanobacterium formicicum DSM 3637, an archaebacterium isolated from the methane producer amoeba Pelomyxa palustris.</title>
        <authorList>
            <person name="Gutierrez G."/>
        </authorList>
    </citation>
    <scope>NUCLEOTIDE SEQUENCE [LARGE SCALE GENOMIC DNA]</scope>
    <source>
        <strain evidence="2">DSM 3637 / PP1</strain>
    </source>
</reference>
<keyword evidence="2" id="KW-1185">Reference proteome</keyword>
<dbReference type="InterPro" id="IPR024227">
    <property type="entry name" value="DUF3795"/>
</dbReference>
<evidence type="ECO:0008006" key="3">
    <source>
        <dbReference type="Google" id="ProtNLM"/>
    </source>
</evidence>
<sequence>MKKLNLVSYCGLYCEDCFNYTGSIADLARDLRKELRKSNFDKVVEALPFKEFDNYSECYECLGGLENLRCEGCRDGSRAKFCHIAQCAQKNEYQGCWECGEFETCKEFEFLKPLHKDANLKNLRKIKEQGVEGFLNGKRYW</sequence>
<dbReference type="Proteomes" id="UP000007360">
    <property type="component" value="Unassembled WGS sequence"/>
</dbReference>
<dbReference type="AlphaFoldDB" id="K2R8Q1"/>
<gene>
    <name evidence="1" type="ORF">A994_12508</name>
</gene>
<dbReference type="OrthoDB" id="69214at2157"/>
<dbReference type="EMBL" id="AMPO01000014">
    <property type="protein sequence ID" value="EKF84699.1"/>
    <property type="molecule type" value="Genomic_DNA"/>
</dbReference>
<evidence type="ECO:0000313" key="1">
    <source>
        <dbReference type="EMBL" id="EKF84699.1"/>
    </source>
</evidence>
<dbReference type="Pfam" id="PF12675">
    <property type="entry name" value="DUF3795"/>
    <property type="match status" value="1"/>
</dbReference>
<evidence type="ECO:0000313" key="2">
    <source>
        <dbReference type="Proteomes" id="UP000007360"/>
    </source>
</evidence>
<protein>
    <recommendedName>
        <fullName evidence="3">DUF3795 domain-containing protein</fullName>
    </recommendedName>
</protein>
<proteinExistence type="predicted"/>
<dbReference type="RefSeq" id="WP_004032036.1">
    <property type="nucleotide sequence ID" value="NZ_AMPO01000014.1"/>
</dbReference>
<organism evidence="1 2">
    <name type="scientific">Methanobacterium formicicum (strain DSM 3637 / PP1)</name>
    <dbReference type="NCBI Taxonomy" id="1204725"/>
    <lineage>
        <taxon>Archaea</taxon>
        <taxon>Methanobacteriati</taxon>
        <taxon>Methanobacteriota</taxon>
        <taxon>Methanomada group</taxon>
        <taxon>Methanobacteria</taxon>
        <taxon>Methanobacteriales</taxon>
        <taxon>Methanobacteriaceae</taxon>
        <taxon>Methanobacterium</taxon>
    </lineage>
</organism>